<gene>
    <name evidence="1" type="ORF">SY89_00820</name>
</gene>
<dbReference type="EMBL" id="LGUC01000001">
    <property type="protein sequence ID" value="KPN30098.1"/>
    <property type="molecule type" value="Genomic_DNA"/>
</dbReference>
<dbReference type="Proteomes" id="UP000050535">
    <property type="component" value="Unassembled WGS sequence"/>
</dbReference>
<dbReference type="AlphaFoldDB" id="A0A0P7G9S3"/>
<dbReference type="STRING" id="699431.SY89_00820"/>
<accession>A0A0P7G9S3</accession>
<reference evidence="2" key="1">
    <citation type="submission" date="2013-11" db="EMBL/GenBank/DDBJ databases">
        <authorList>
            <person name="Hoang H.T."/>
            <person name="Killian M.L."/>
            <person name="Madson D.M."/>
            <person name="Arruda P.H.E."/>
            <person name="Sun D."/>
            <person name="Schwartz K.J."/>
            <person name="Yoon K."/>
        </authorList>
    </citation>
    <scope>NUCLEOTIDE SEQUENCE [LARGE SCALE GENOMIC DNA]</scope>
    <source>
        <strain evidence="2">CDK2</strain>
    </source>
</reference>
<keyword evidence="2" id="KW-1185">Reference proteome</keyword>
<dbReference type="Gene3D" id="1.10.10.10">
    <property type="entry name" value="Winged helix-like DNA-binding domain superfamily/Winged helix DNA-binding domain"/>
    <property type="match status" value="1"/>
</dbReference>
<name>A0A0P7G9S3_9EURY</name>
<evidence type="ECO:0000313" key="2">
    <source>
        <dbReference type="Proteomes" id="UP000050535"/>
    </source>
</evidence>
<organism evidence="1 2">
    <name type="scientific">Halolamina pelagica</name>
    <dbReference type="NCBI Taxonomy" id="699431"/>
    <lineage>
        <taxon>Archaea</taxon>
        <taxon>Methanobacteriati</taxon>
        <taxon>Methanobacteriota</taxon>
        <taxon>Stenosarchaea group</taxon>
        <taxon>Halobacteria</taxon>
        <taxon>Halobacteriales</taxon>
        <taxon>Haloferacaceae</taxon>
    </lineage>
</organism>
<comment type="caution">
    <text evidence="1">The sequence shown here is derived from an EMBL/GenBank/DDBJ whole genome shotgun (WGS) entry which is preliminary data.</text>
</comment>
<dbReference type="Pfam" id="PF12840">
    <property type="entry name" value="HTH_20"/>
    <property type="match status" value="1"/>
</dbReference>
<sequence length="143" mass="15805">MGAMSGEGSVVAIDADDADVVALLDDEYARAALVLTYGEALATDEYARAALVLTYGEALATDELADRLDAAPSTMYDRLDRLTDHDLVTEQQRLDPDGHHHKVYRARLDRVVTELTAEGFELRIDRRPTDPADRLTAAFEDLR</sequence>
<protein>
    <submittedName>
        <fullName evidence="1">Uncharacterized protein</fullName>
    </submittedName>
</protein>
<dbReference type="InterPro" id="IPR036388">
    <property type="entry name" value="WH-like_DNA-bd_sf"/>
</dbReference>
<dbReference type="SUPFAM" id="SSF46785">
    <property type="entry name" value="Winged helix' DNA-binding domain"/>
    <property type="match status" value="1"/>
</dbReference>
<proteinExistence type="predicted"/>
<evidence type="ECO:0000313" key="1">
    <source>
        <dbReference type="EMBL" id="KPN30098.1"/>
    </source>
</evidence>
<dbReference type="InterPro" id="IPR036390">
    <property type="entry name" value="WH_DNA-bd_sf"/>
</dbReference>